<accession>A0ABZ2K8P7</accession>
<organism evidence="5 6">
    <name type="scientific">Pendulispora brunnea</name>
    <dbReference type="NCBI Taxonomy" id="2905690"/>
    <lineage>
        <taxon>Bacteria</taxon>
        <taxon>Pseudomonadati</taxon>
        <taxon>Myxococcota</taxon>
        <taxon>Myxococcia</taxon>
        <taxon>Myxococcales</taxon>
        <taxon>Sorangiineae</taxon>
        <taxon>Pendulisporaceae</taxon>
        <taxon>Pendulispora</taxon>
    </lineage>
</organism>
<name>A0ABZ2K8P7_9BACT</name>
<evidence type="ECO:0000256" key="1">
    <source>
        <dbReference type="ARBA" id="ARBA00001933"/>
    </source>
</evidence>
<proteinExistence type="predicted"/>
<dbReference type="Gene3D" id="3.40.50.1100">
    <property type="match status" value="2"/>
</dbReference>
<protein>
    <submittedName>
        <fullName evidence="5">Threonine dehydratase</fullName>
        <ecNumber evidence="5">4.3.1.19</ecNumber>
    </submittedName>
</protein>
<dbReference type="SUPFAM" id="SSF53686">
    <property type="entry name" value="Tryptophan synthase beta subunit-like PLP-dependent enzymes"/>
    <property type="match status" value="1"/>
</dbReference>
<comment type="cofactor">
    <cofactor evidence="1">
        <name>pyridoxal 5'-phosphate</name>
        <dbReference type="ChEBI" id="CHEBI:597326"/>
    </cofactor>
</comment>
<evidence type="ECO:0000256" key="3">
    <source>
        <dbReference type="ARBA" id="ARBA00023239"/>
    </source>
</evidence>
<dbReference type="EMBL" id="CP089982">
    <property type="protein sequence ID" value="WXA92736.1"/>
    <property type="molecule type" value="Genomic_DNA"/>
</dbReference>
<dbReference type="RefSeq" id="WP_394843337.1">
    <property type="nucleotide sequence ID" value="NZ_CP089982.1"/>
</dbReference>
<keyword evidence="2" id="KW-0663">Pyridoxal phosphate</keyword>
<dbReference type="PANTHER" id="PTHR48078">
    <property type="entry name" value="THREONINE DEHYDRATASE, MITOCHONDRIAL-RELATED"/>
    <property type="match status" value="1"/>
</dbReference>
<evidence type="ECO:0000256" key="2">
    <source>
        <dbReference type="ARBA" id="ARBA00022898"/>
    </source>
</evidence>
<evidence type="ECO:0000259" key="4">
    <source>
        <dbReference type="Pfam" id="PF00291"/>
    </source>
</evidence>
<feature type="domain" description="Tryptophan synthase beta chain-like PALP" evidence="4">
    <location>
        <begin position="19"/>
        <end position="304"/>
    </location>
</feature>
<gene>
    <name evidence="5" type="ORF">LZC95_40605</name>
</gene>
<evidence type="ECO:0000313" key="5">
    <source>
        <dbReference type="EMBL" id="WXA92736.1"/>
    </source>
</evidence>
<reference evidence="5 6" key="1">
    <citation type="submission" date="2021-12" db="EMBL/GenBank/DDBJ databases">
        <title>Discovery of the Pendulisporaceae a myxobacterial family with distinct sporulation behavior and unique specialized metabolism.</title>
        <authorList>
            <person name="Garcia R."/>
            <person name="Popoff A."/>
            <person name="Bader C.D."/>
            <person name="Loehr J."/>
            <person name="Walesch S."/>
            <person name="Walt C."/>
            <person name="Boldt J."/>
            <person name="Bunk B."/>
            <person name="Haeckl F.J.F.P.J."/>
            <person name="Gunesch A.P."/>
            <person name="Birkelbach J."/>
            <person name="Nuebel U."/>
            <person name="Pietschmann T."/>
            <person name="Bach T."/>
            <person name="Mueller R."/>
        </authorList>
    </citation>
    <scope>NUCLEOTIDE SEQUENCE [LARGE SCALE GENOMIC DNA]</scope>
    <source>
        <strain evidence="5 6">MSr12523</strain>
    </source>
</reference>
<dbReference type="InterPro" id="IPR050147">
    <property type="entry name" value="Ser/Thr_Dehydratase"/>
</dbReference>
<keyword evidence="6" id="KW-1185">Reference proteome</keyword>
<dbReference type="EC" id="4.3.1.19" evidence="5"/>
<dbReference type="PANTHER" id="PTHR48078:SF7">
    <property type="entry name" value="BLL6502 PROTEIN"/>
    <property type="match status" value="1"/>
</dbReference>
<dbReference type="GO" id="GO:0004794">
    <property type="term" value="F:threonine deaminase activity"/>
    <property type="evidence" value="ECO:0007669"/>
    <property type="project" value="UniProtKB-EC"/>
</dbReference>
<dbReference type="InterPro" id="IPR001926">
    <property type="entry name" value="TrpB-like_PALP"/>
</dbReference>
<dbReference type="InterPro" id="IPR036052">
    <property type="entry name" value="TrpB-like_PALP_sf"/>
</dbReference>
<keyword evidence="3 5" id="KW-0456">Lyase</keyword>
<dbReference type="Pfam" id="PF00291">
    <property type="entry name" value="PALP"/>
    <property type="match status" value="1"/>
</dbReference>
<dbReference type="NCBIfam" id="NF004771">
    <property type="entry name" value="PRK06110.1"/>
    <property type="match status" value="1"/>
</dbReference>
<sequence>MLPDLLSLRAASEIVYRTMKPTPQYRWPLLVEAVGAEVWVKHENHTPVGAFKVRGGLVYFRELAARQPRGGHVVSATRGNHGQSIGFSAGRYGIKATIFVPHGNSREKNAAMQALGVELIEHGEDFQAAREEAARYAEREGFHFMPSFHADLVRGVASYWFEFFEAVPNLDVIYVPIGLGSGICAAVAVREALGLRTRIVGVTSAHAPAYALSFKAGKCIEAPVSTQLADGMACRTPDADAVAIISKHVDEVITVSDAEIAAAMRLLFTATHNVAEGAGAAALAGALQQRASLKGRRAGLVVSGGNVDADVFASVLRDANV</sequence>
<evidence type="ECO:0000313" key="6">
    <source>
        <dbReference type="Proteomes" id="UP001379533"/>
    </source>
</evidence>
<dbReference type="Proteomes" id="UP001379533">
    <property type="component" value="Chromosome"/>
</dbReference>